<accession>A0ABD2M049</accession>
<dbReference type="Proteomes" id="UP001620626">
    <property type="component" value="Unassembled WGS sequence"/>
</dbReference>
<evidence type="ECO:0000313" key="3">
    <source>
        <dbReference type="Proteomes" id="UP001620626"/>
    </source>
</evidence>
<proteinExistence type="predicted"/>
<keyword evidence="1" id="KW-0812">Transmembrane</keyword>
<reference evidence="2 3" key="1">
    <citation type="submission" date="2024-10" db="EMBL/GenBank/DDBJ databases">
        <authorList>
            <person name="Kim D."/>
        </authorList>
    </citation>
    <scope>NUCLEOTIDE SEQUENCE [LARGE SCALE GENOMIC DNA]</scope>
    <source>
        <strain evidence="2">BH-2024</strain>
    </source>
</reference>
<protein>
    <submittedName>
        <fullName evidence="2">Uncharacterized protein</fullName>
    </submittedName>
</protein>
<keyword evidence="1" id="KW-1133">Transmembrane helix</keyword>
<keyword evidence="1" id="KW-0472">Membrane</keyword>
<evidence type="ECO:0000313" key="2">
    <source>
        <dbReference type="EMBL" id="KAL3120857.1"/>
    </source>
</evidence>
<dbReference type="EMBL" id="JBICBT010000207">
    <property type="protein sequence ID" value="KAL3120857.1"/>
    <property type="molecule type" value="Genomic_DNA"/>
</dbReference>
<keyword evidence="3" id="KW-1185">Reference proteome</keyword>
<evidence type="ECO:0000256" key="1">
    <source>
        <dbReference type="SAM" id="Phobius"/>
    </source>
</evidence>
<comment type="caution">
    <text evidence="2">The sequence shown here is derived from an EMBL/GenBank/DDBJ whole genome shotgun (WGS) entry which is preliminary data.</text>
</comment>
<dbReference type="AlphaFoldDB" id="A0ABD2M049"/>
<name>A0ABD2M049_9BILA</name>
<feature type="transmembrane region" description="Helical" evidence="1">
    <location>
        <begin position="64"/>
        <end position="88"/>
    </location>
</feature>
<gene>
    <name evidence="2" type="ORF">niasHT_008149</name>
</gene>
<organism evidence="2 3">
    <name type="scientific">Heterodera trifolii</name>
    <dbReference type="NCBI Taxonomy" id="157864"/>
    <lineage>
        <taxon>Eukaryota</taxon>
        <taxon>Metazoa</taxon>
        <taxon>Ecdysozoa</taxon>
        <taxon>Nematoda</taxon>
        <taxon>Chromadorea</taxon>
        <taxon>Rhabditida</taxon>
        <taxon>Tylenchina</taxon>
        <taxon>Tylenchomorpha</taxon>
        <taxon>Tylenchoidea</taxon>
        <taxon>Heteroderidae</taxon>
        <taxon>Heteroderinae</taxon>
        <taxon>Heterodera</taxon>
    </lineage>
</organism>
<sequence>MDQFEGSKSFRHNQQQLFRPFDAPKCAVLCSAADHQSDQSRRSIVSSEISSSAARGHKWPSVNIVIIALFVTAPLILFAAMLLFYHFVQYV</sequence>